<name>A0AAP2Z8K5_9EURY</name>
<gene>
    <name evidence="2" type="ORF">OB919_05220</name>
</gene>
<protein>
    <submittedName>
        <fullName evidence="2">Uncharacterized protein</fullName>
    </submittedName>
</protein>
<organism evidence="2 3">
    <name type="scientific">Natronosalvus hydrolyticus</name>
    <dbReference type="NCBI Taxonomy" id="2979988"/>
    <lineage>
        <taxon>Archaea</taxon>
        <taxon>Methanobacteriati</taxon>
        <taxon>Methanobacteriota</taxon>
        <taxon>Stenosarchaea group</taxon>
        <taxon>Halobacteria</taxon>
        <taxon>Halobacteriales</taxon>
        <taxon>Natrialbaceae</taxon>
        <taxon>Natronosalvus</taxon>
    </lineage>
</organism>
<evidence type="ECO:0000313" key="3">
    <source>
        <dbReference type="Proteomes" id="UP001321047"/>
    </source>
</evidence>
<keyword evidence="1" id="KW-0175">Coiled coil</keyword>
<keyword evidence="3" id="KW-1185">Reference proteome</keyword>
<evidence type="ECO:0000313" key="2">
    <source>
        <dbReference type="EMBL" id="MCU4751384.1"/>
    </source>
</evidence>
<accession>A0AAP2Z8K5</accession>
<dbReference type="AlphaFoldDB" id="A0AAP2Z8K5"/>
<reference evidence="2 3" key="1">
    <citation type="submission" date="2022-09" db="EMBL/GenBank/DDBJ databases">
        <title>Enrichment on poylsaccharides allowed isolation of novel metabolic and taxonomic groups of Haloarchaea.</title>
        <authorList>
            <person name="Sorokin D.Y."/>
            <person name="Elcheninov A.G."/>
            <person name="Khizhniak T.V."/>
            <person name="Kolganova T.V."/>
            <person name="Kublanov I.V."/>
        </authorList>
    </citation>
    <scope>NUCLEOTIDE SEQUENCE [LARGE SCALE GENOMIC DNA]</scope>
    <source>
        <strain evidence="2 3">AArc-curdl1</strain>
    </source>
</reference>
<evidence type="ECO:0000256" key="1">
    <source>
        <dbReference type="SAM" id="Coils"/>
    </source>
</evidence>
<feature type="coiled-coil region" evidence="1">
    <location>
        <begin position="18"/>
        <end position="60"/>
    </location>
</feature>
<dbReference type="Proteomes" id="UP001321047">
    <property type="component" value="Unassembled WGS sequence"/>
</dbReference>
<sequence length="61" mass="7121">MRRNNWILTESDDIDTPVQRVRDAFDVAVNEAEELSDQARESVEDAIDDLEQRIESLRSEE</sequence>
<proteinExistence type="predicted"/>
<comment type="caution">
    <text evidence="2">The sequence shown here is derived from an EMBL/GenBank/DDBJ whole genome shotgun (WGS) entry which is preliminary data.</text>
</comment>
<dbReference type="EMBL" id="JAOPJZ010000002">
    <property type="protein sequence ID" value="MCU4751384.1"/>
    <property type="molecule type" value="Genomic_DNA"/>
</dbReference>
<dbReference type="RefSeq" id="WP_342807094.1">
    <property type="nucleotide sequence ID" value="NZ_JAOPJZ010000002.1"/>
</dbReference>